<evidence type="ECO:0000313" key="2">
    <source>
        <dbReference type="Proteomes" id="UP001266305"/>
    </source>
</evidence>
<comment type="caution">
    <text evidence="1">The sequence shown here is derived from an EMBL/GenBank/DDBJ whole genome shotgun (WGS) entry which is preliminary data.</text>
</comment>
<accession>A0ABQ9TYD9</accession>
<feature type="non-terminal residue" evidence="1">
    <location>
        <position position="1"/>
    </location>
</feature>
<proteinExistence type="predicted"/>
<protein>
    <submittedName>
        <fullName evidence="1">Uncharacterized protein</fullName>
    </submittedName>
</protein>
<evidence type="ECO:0000313" key="1">
    <source>
        <dbReference type="EMBL" id="KAK2089824.1"/>
    </source>
</evidence>
<name>A0ABQ9TYD9_SAGOE</name>
<organism evidence="1 2">
    <name type="scientific">Saguinus oedipus</name>
    <name type="common">Cotton-top tamarin</name>
    <name type="synonym">Oedipomidas oedipus</name>
    <dbReference type="NCBI Taxonomy" id="9490"/>
    <lineage>
        <taxon>Eukaryota</taxon>
        <taxon>Metazoa</taxon>
        <taxon>Chordata</taxon>
        <taxon>Craniata</taxon>
        <taxon>Vertebrata</taxon>
        <taxon>Euteleostomi</taxon>
        <taxon>Mammalia</taxon>
        <taxon>Eutheria</taxon>
        <taxon>Euarchontoglires</taxon>
        <taxon>Primates</taxon>
        <taxon>Haplorrhini</taxon>
        <taxon>Platyrrhini</taxon>
        <taxon>Cebidae</taxon>
        <taxon>Callitrichinae</taxon>
        <taxon>Saguinus</taxon>
    </lineage>
</organism>
<reference evidence="1 2" key="1">
    <citation type="submission" date="2023-05" db="EMBL/GenBank/DDBJ databases">
        <title>B98-5 Cell Line De Novo Hybrid Assembly: An Optical Mapping Approach.</title>
        <authorList>
            <person name="Kananen K."/>
            <person name="Auerbach J.A."/>
            <person name="Kautto E."/>
            <person name="Blachly J.S."/>
        </authorList>
    </citation>
    <scope>NUCLEOTIDE SEQUENCE [LARGE SCALE GENOMIC DNA]</scope>
    <source>
        <strain evidence="1">B95-8</strain>
        <tissue evidence="1">Cell line</tissue>
    </source>
</reference>
<sequence>QLNSCSPRPMNLATGFSNPCPATLGLTDTSSPIPGSTRILTAWAHIPAPPLAPLVNQH</sequence>
<dbReference type="Proteomes" id="UP001266305">
    <property type="component" value="Unassembled WGS sequence"/>
</dbReference>
<gene>
    <name evidence="1" type="ORF">P7K49_032490</name>
</gene>
<dbReference type="EMBL" id="JASSZA010000018">
    <property type="protein sequence ID" value="KAK2089824.1"/>
    <property type="molecule type" value="Genomic_DNA"/>
</dbReference>
<keyword evidence="2" id="KW-1185">Reference proteome</keyword>